<dbReference type="InterPro" id="IPR011127">
    <property type="entry name" value="Dala_Dala_lig_N"/>
</dbReference>
<dbReference type="InterPro" id="IPR000291">
    <property type="entry name" value="D-Ala_lig_Van_CS"/>
</dbReference>
<gene>
    <name evidence="2" type="ORF">TSPGSL018_4704</name>
</gene>
<feature type="domain" description="D-alanine--D-alanine ligase N-terminal" evidence="1">
    <location>
        <begin position="39"/>
        <end position="80"/>
    </location>
</feature>
<dbReference type="InterPro" id="IPR016185">
    <property type="entry name" value="PreATP-grasp_dom_sf"/>
</dbReference>
<evidence type="ECO:0000313" key="2">
    <source>
        <dbReference type="EMBL" id="JAC82861.1"/>
    </source>
</evidence>
<dbReference type="AlphaFoldDB" id="A0A061SJG7"/>
<sequence>MWTAAVSAAQLYSHTPQDFDFKLGSSELPLPMEAFESLEGLVAHLARTTDVVFPAVHGLWGETGELAALLEDAGVAYIGS</sequence>
<organism evidence="2">
    <name type="scientific">Tetraselmis sp. GSL018</name>
    <dbReference type="NCBI Taxonomy" id="582737"/>
    <lineage>
        <taxon>Eukaryota</taxon>
        <taxon>Viridiplantae</taxon>
        <taxon>Chlorophyta</taxon>
        <taxon>core chlorophytes</taxon>
        <taxon>Chlorodendrophyceae</taxon>
        <taxon>Chlorodendrales</taxon>
        <taxon>Chlorodendraceae</taxon>
        <taxon>Tetraselmis</taxon>
    </lineage>
</organism>
<evidence type="ECO:0000259" key="1">
    <source>
        <dbReference type="Pfam" id="PF01820"/>
    </source>
</evidence>
<name>A0A061SJG7_9CHLO</name>
<dbReference type="PANTHER" id="PTHR23132">
    <property type="entry name" value="D-ALANINE--D-ALANINE LIGASE"/>
    <property type="match status" value="1"/>
</dbReference>
<dbReference type="Gene3D" id="3.40.50.20">
    <property type="match status" value="1"/>
</dbReference>
<proteinExistence type="predicted"/>
<keyword evidence="2" id="KW-0436">Ligase</keyword>
<dbReference type="EMBL" id="GBEZ01002170">
    <property type="protein sequence ID" value="JAC82861.1"/>
    <property type="molecule type" value="Transcribed_RNA"/>
</dbReference>
<protein>
    <submittedName>
        <fullName evidence="2">D-alanine-d-alanine ligase</fullName>
    </submittedName>
</protein>
<dbReference type="PROSITE" id="PS00843">
    <property type="entry name" value="DALA_DALA_LIGASE_1"/>
    <property type="match status" value="1"/>
</dbReference>
<dbReference type="Pfam" id="PF01820">
    <property type="entry name" value="Dala_Dala_lig_N"/>
    <property type="match status" value="1"/>
</dbReference>
<dbReference type="SUPFAM" id="SSF52440">
    <property type="entry name" value="PreATP-grasp domain"/>
    <property type="match status" value="1"/>
</dbReference>
<dbReference type="GO" id="GO:0008716">
    <property type="term" value="F:D-alanine-D-alanine ligase activity"/>
    <property type="evidence" value="ECO:0007669"/>
    <property type="project" value="TreeGrafter"/>
</dbReference>
<accession>A0A061SJG7</accession>
<feature type="non-terminal residue" evidence="2">
    <location>
        <position position="80"/>
    </location>
</feature>
<dbReference type="PANTHER" id="PTHR23132:SF0">
    <property type="entry name" value="D-ALANINE-D-ALANINE LIGASE FAMILY"/>
    <property type="match status" value="1"/>
</dbReference>
<reference evidence="2" key="1">
    <citation type="submission" date="2014-05" db="EMBL/GenBank/DDBJ databases">
        <title>The transcriptome of the halophilic microalga Tetraselmis sp. GSL018 isolated from the Great Salt Lake, Utah.</title>
        <authorList>
            <person name="Jinkerson R.E."/>
            <person name="D'Adamo S."/>
            <person name="Posewitz M.C."/>
        </authorList>
    </citation>
    <scope>NUCLEOTIDE SEQUENCE</scope>
    <source>
        <strain evidence="2">GSL018</strain>
    </source>
</reference>